<accession>A0A1B7N9Y4</accession>
<dbReference type="PROSITE" id="PS51037">
    <property type="entry name" value="YEATS"/>
    <property type="match status" value="1"/>
</dbReference>
<keyword evidence="1 2" id="KW-0539">Nucleus</keyword>
<evidence type="ECO:0000313" key="4">
    <source>
        <dbReference type="EMBL" id="OAX41670.1"/>
    </source>
</evidence>
<name>A0A1B7N9Y4_9AGAM</name>
<dbReference type="Proteomes" id="UP000092154">
    <property type="component" value="Unassembled WGS sequence"/>
</dbReference>
<evidence type="ECO:0000256" key="2">
    <source>
        <dbReference type="PROSITE-ProRule" id="PRU00376"/>
    </source>
</evidence>
<dbReference type="InParanoid" id="A0A1B7N9Y4"/>
<dbReference type="InterPro" id="IPR038704">
    <property type="entry name" value="YEAST_sf"/>
</dbReference>
<dbReference type="InterPro" id="IPR055127">
    <property type="entry name" value="YEATS2_3HBD"/>
</dbReference>
<sequence length="974" mass="106438">MSHSPSFHDVVESRPHKRKRFSLHEVDDVDFDTRSMTEDERDLGMRQLISEEIDLEIAIRQRLLSTIDSRLTWALVLQEALTQGSSTPVPDAAPDDFQEAAMDALNAAEISCAFLFDREESIYNETEPPSRSFSPITTAQRERIPPKVRPTRTTTAKYHPQKKLLYIRLPPTQMAVDEQVAIMTCPTCARTQFSTLQGLLNHARLAHGIDWASHDACIVACAVPVPSSDEAETERVEAEGVEVPWGGSVVGLQRLFERAVGVNVPPPLLPKEQQEAAGKTAMPSSTLLSRTLGLHADSPALAPFLGRTPKRRCIHVYGEGTDVDVLSIDTAPPRPSPALERVEDDGNHPWRMPYLHRSRARPELDLVVDAPVLVDNSADNTITPVIPGSTTSRFHVTARVRIADRSLYVSPDRRVELSIPSSHTHRWMLSVTAPSYSIPLASFMKRLTLLAVTPSDSTQRQPCTVDKVPFAIIGSSSESFLAKVIMEWVSGGRMEVEHWVDLDPGNSASSVLGSEQVLDVELDKGTRLLPVPSGHLAPMPSLEREPADITRQSVIKHPEAADEFGYEKVLRSLLPRVPMTMKDMKFRASIQVPYKLVSSQAHLLALVPGRRKAIEWGRARALQALYVQHAASVSAELISLTVGDVYAFLEDSGLFPRSCSKTEVPLPGGKDRKEKEQESTPLPIDEPCIVCGIKKRLHPALALTTRVKKEPALDEATAWVCDIVPLQELERGLRVPTIDLTKTFGSGFENVLYAEASPDEKQVLPHQPTASSQALTAWRHTPRQVILLSPPDLTLAIHKSVDSLRLSHFPELPSLYLQNHISYSEIEEALAPSALLAAVLKPLISVLVRSAVDVARRDISITSGSGNGGGVAGQGKLSRTKRGKKVGCILTPGHVLRGLSLPAHAAAGGMPSAPGGGGLVTITLKDVLGLCLTKVGVPLEFGRSLTRVSLCRTEDCDGNVEMMETRDTVKLESP</sequence>
<gene>
    <name evidence="4" type="ORF">K503DRAFT_712162</name>
</gene>
<organism evidence="4 5">
    <name type="scientific">Rhizopogon vinicolor AM-OR11-026</name>
    <dbReference type="NCBI Taxonomy" id="1314800"/>
    <lineage>
        <taxon>Eukaryota</taxon>
        <taxon>Fungi</taxon>
        <taxon>Dikarya</taxon>
        <taxon>Basidiomycota</taxon>
        <taxon>Agaricomycotina</taxon>
        <taxon>Agaricomycetes</taxon>
        <taxon>Agaricomycetidae</taxon>
        <taxon>Boletales</taxon>
        <taxon>Suillineae</taxon>
        <taxon>Rhizopogonaceae</taxon>
        <taxon>Rhizopogon</taxon>
    </lineage>
</organism>
<evidence type="ECO:0000313" key="5">
    <source>
        <dbReference type="Proteomes" id="UP000092154"/>
    </source>
</evidence>
<dbReference type="STRING" id="1314800.A0A1B7N9Y4"/>
<feature type="domain" description="YEATS" evidence="3">
    <location>
        <begin position="390"/>
        <end position="532"/>
    </location>
</feature>
<keyword evidence="5" id="KW-1185">Reference proteome</keyword>
<dbReference type="Pfam" id="PF22951">
    <property type="entry name" value="3HBD"/>
    <property type="match status" value="1"/>
</dbReference>
<dbReference type="Gene3D" id="2.60.40.1970">
    <property type="entry name" value="YEATS domain"/>
    <property type="match status" value="1"/>
</dbReference>
<proteinExistence type="predicted"/>
<protein>
    <recommendedName>
        <fullName evidence="3">YEATS domain-containing protein</fullName>
    </recommendedName>
</protein>
<dbReference type="Pfam" id="PF25909">
    <property type="entry name" value="zf-C2H2_AHC1"/>
    <property type="match status" value="1"/>
</dbReference>
<comment type="subcellular location">
    <subcellularLocation>
        <location evidence="2">Nucleus</location>
    </subcellularLocation>
</comment>
<dbReference type="EMBL" id="KV448174">
    <property type="protein sequence ID" value="OAX41670.1"/>
    <property type="molecule type" value="Genomic_DNA"/>
</dbReference>
<reference evidence="4 5" key="1">
    <citation type="submission" date="2016-06" db="EMBL/GenBank/DDBJ databases">
        <title>Comparative genomics of the ectomycorrhizal sister species Rhizopogon vinicolor and Rhizopogon vesiculosus (Basidiomycota: Boletales) reveals a divergence of the mating type B locus.</title>
        <authorList>
            <consortium name="DOE Joint Genome Institute"/>
            <person name="Mujic A.B."/>
            <person name="Kuo A."/>
            <person name="Tritt A."/>
            <person name="Lipzen A."/>
            <person name="Chen C."/>
            <person name="Johnson J."/>
            <person name="Sharma A."/>
            <person name="Barry K."/>
            <person name="Grigoriev I.V."/>
            <person name="Spatafora J.W."/>
        </authorList>
    </citation>
    <scope>NUCLEOTIDE SEQUENCE [LARGE SCALE GENOMIC DNA]</scope>
    <source>
        <strain evidence="4 5">AM-OR11-026</strain>
    </source>
</reference>
<dbReference type="AlphaFoldDB" id="A0A1B7N9Y4"/>
<evidence type="ECO:0000259" key="3">
    <source>
        <dbReference type="PROSITE" id="PS51037"/>
    </source>
</evidence>
<dbReference type="InterPro" id="IPR058706">
    <property type="entry name" value="zf-C2H2_AHC1-like"/>
</dbReference>
<dbReference type="OrthoDB" id="1741717at2759"/>
<dbReference type="GO" id="GO:0005634">
    <property type="term" value="C:nucleus"/>
    <property type="evidence" value="ECO:0007669"/>
    <property type="project" value="UniProtKB-SubCell"/>
</dbReference>
<dbReference type="InterPro" id="IPR055129">
    <property type="entry name" value="YEATS_dom"/>
</dbReference>
<evidence type="ECO:0000256" key="1">
    <source>
        <dbReference type="ARBA" id="ARBA00023242"/>
    </source>
</evidence>